<dbReference type="STRING" id="2045.KR76_13050"/>
<sequence>MIVAAARSEVAYVPAGIDVVVTGIGKTAAATALTRHLARRTDLDDLVVVNLGTAGALHDGLDGLDGEPGLYEIGTVLNHDINGDAIRALGYDPRDRLVIGDSPTVLASGDVFVNDAAVRARLAEQAQLVDMEGYAVAYVAQELGVPLRMIKHVSDNADEGAMEWVALVDRSARVLGEWAATHLG</sequence>
<dbReference type="PANTHER" id="PTHR46832:SF1">
    <property type="entry name" value="5'-METHYLTHIOADENOSINE_S-ADENOSYLHOMOCYSTEINE NUCLEOSIDASE"/>
    <property type="match status" value="1"/>
</dbReference>
<reference evidence="2 3" key="1">
    <citation type="journal article" date="2015" name="Genome Announc.">
        <title>Complete Genome Sequence of Steroid-Transforming Nocardioides simplex VKM Ac-2033D.</title>
        <authorList>
            <person name="Shtratnikova V.Y."/>
            <person name="Schelkunov M.I."/>
            <person name="Pekov Y.A."/>
            <person name="Fokina V.V."/>
            <person name="Logacheva M.D."/>
            <person name="Sokolov S.L."/>
            <person name="Bragin E.Y."/>
            <person name="Ashapkin V.V."/>
            <person name="Donova M.V."/>
        </authorList>
    </citation>
    <scope>NUCLEOTIDE SEQUENCE [LARGE SCALE GENOMIC DNA]</scope>
    <source>
        <strain evidence="2 3">VKM Ac-2033D</strain>
    </source>
</reference>
<keyword evidence="2" id="KW-0326">Glycosidase</keyword>
<dbReference type="Gene3D" id="3.40.50.1580">
    <property type="entry name" value="Nucleoside phosphorylase domain"/>
    <property type="match status" value="1"/>
</dbReference>
<dbReference type="EMBL" id="CP009896">
    <property type="protein sequence ID" value="AIY17454.2"/>
    <property type="molecule type" value="Genomic_DNA"/>
</dbReference>
<dbReference type="NCBIfam" id="NF004168">
    <property type="entry name" value="PRK05634.1"/>
    <property type="match status" value="1"/>
</dbReference>
<dbReference type="eggNOG" id="COG0775">
    <property type="taxonomic scope" value="Bacteria"/>
</dbReference>
<name>A0A0A1DJE7_NOCSI</name>
<dbReference type="SUPFAM" id="SSF53167">
    <property type="entry name" value="Purine and uridine phosphorylases"/>
    <property type="match status" value="1"/>
</dbReference>
<proteinExistence type="predicted"/>
<dbReference type="GO" id="GO:0008782">
    <property type="term" value="F:adenosylhomocysteine nucleosidase activity"/>
    <property type="evidence" value="ECO:0007669"/>
    <property type="project" value="TreeGrafter"/>
</dbReference>
<evidence type="ECO:0000259" key="1">
    <source>
        <dbReference type="Pfam" id="PF01048"/>
    </source>
</evidence>
<evidence type="ECO:0000313" key="2">
    <source>
        <dbReference type="EMBL" id="AIY17454.2"/>
    </source>
</evidence>
<keyword evidence="2" id="KW-0378">Hydrolase</keyword>
<dbReference type="InterPro" id="IPR000845">
    <property type="entry name" value="Nucleoside_phosphorylase_d"/>
</dbReference>
<dbReference type="Proteomes" id="UP000030300">
    <property type="component" value="Chromosome"/>
</dbReference>
<dbReference type="GO" id="GO:0019284">
    <property type="term" value="P:L-methionine salvage from S-adenosylmethionine"/>
    <property type="evidence" value="ECO:0007669"/>
    <property type="project" value="TreeGrafter"/>
</dbReference>
<dbReference type="EC" id="3.2.2.16" evidence="2"/>
<dbReference type="InterPro" id="IPR035994">
    <property type="entry name" value="Nucleoside_phosphorylase_sf"/>
</dbReference>
<keyword evidence="3" id="KW-1185">Reference proteome</keyword>
<accession>A0A0A1DJE7</accession>
<gene>
    <name evidence="2" type="ORF">KR76_13050</name>
</gene>
<dbReference type="AlphaFoldDB" id="A0A0A1DJE7"/>
<dbReference type="PANTHER" id="PTHR46832">
    <property type="entry name" value="5'-METHYLTHIOADENOSINE/S-ADENOSYLHOMOCYSTEINE NUCLEOSIDASE"/>
    <property type="match status" value="1"/>
</dbReference>
<dbReference type="GO" id="GO:0008930">
    <property type="term" value="F:methylthioadenosine nucleosidase activity"/>
    <property type="evidence" value="ECO:0007669"/>
    <property type="project" value="UniProtKB-EC"/>
</dbReference>
<dbReference type="HOGENOM" id="CLU_107471_1_0_11"/>
<dbReference type="KEGG" id="psim:KR76_13050"/>
<evidence type="ECO:0000313" key="3">
    <source>
        <dbReference type="Proteomes" id="UP000030300"/>
    </source>
</evidence>
<dbReference type="GO" id="GO:0005829">
    <property type="term" value="C:cytosol"/>
    <property type="evidence" value="ECO:0007669"/>
    <property type="project" value="TreeGrafter"/>
</dbReference>
<dbReference type="Pfam" id="PF01048">
    <property type="entry name" value="PNP_UDP_1"/>
    <property type="match status" value="1"/>
</dbReference>
<protein>
    <submittedName>
        <fullName evidence="2">5'-methylthioadenosine nucleosidase</fullName>
        <ecNumber evidence="2">3.2.2.16</ecNumber>
    </submittedName>
</protein>
<dbReference type="GO" id="GO:0009116">
    <property type="term" value="P:nucleoside metabolic process"/>
    <property type="evidence" value="ECO:0007669"/>
    <property type="project" value="InterPro"/>
</dbReference>
<feature type="domain" description="Nucleoside phosphorylase" evidence="1">
    <location>
        <begin position="105"/>
        <end position="162"/>
    </location>
</feature>
<organism evidence="2 3">
    <name type="scientific">Nocardioides simplex</name>
    <name type="common">Arthrobacter simplex</name>
    <dbReference type="NCBI Taxonomy" id="2045"/>
    <lineage>
        <taxon>Bacteria</taxon>
        <taxon>Bacillati</taxon>
        <taxon>Actinomycetota</taxon>
        <taxon>Actinomycetes</taxon>
        <taxon>Propionibacteriales</taxon>
        <taxon>Nocardioidaceae</taxon>
        <taxon>Pimelobacter</taxon>
    </lineage>
</organism>